<keyword evidence="4" id="KW-0560">Oxidoreductase</keyword>
<gene>
    <name evidence="4" type="primary">tld</name>
    <name evidence="4" type="ORF">R54767_00026</name>
</gene>
<accession>A0ABM8TX32</accession>
<dbReference type="RefSeq" id="WP_228973625.1">
    <property type="nucleotide sequence ID" value="NZ_CAJQYY010000001.1"/>
</dbReference>
<feature type="domain" description="NAD-dependent epimerase/dehydratase" evidence="3">
    <location>
        <begin position="13"/>
        <end position="231"/>
    </location>
</feature>
<evidence type="ECO:0000313" key="5">
    <source>
        <dbReference type="Proteomes" id="UP000789752"/>
    </source>
</evidence>
<comment type="similarity">
    <text evidence="2">Belongs to the NAD(P)-dependent epimerase/dehydratase family.</text>
</comment>
<dbReference type="Gene3D" id="3.90.25.10">
    <property type="entry name" value="UDP-galactose 4-epimerase, domain 1"/>
    <property type="match status" value="1"/>
</dbReference>
<comment type="caution">
    <text evidence="4">The sequence shown here is derived from an EMBL/GenBank/DDBJ whole genome shotgun (WGS) entry which is preliminary data.</text>
</comment>
<protein>
    <submittedName>
        <fullName evidence="4">GDP-6-deoxy-D-talose 4-dehydrogenase</fullName>
        <ecNumber evidence="4">1.1.1.135</ecNumber>
    </submittedName>
</protein>
<dbReference type="Pfam" id="PF01370">
    <property type="entry name" value="Epimerase"/>
    <property type="match status" value="1"/>
</dbReference>
<dbReference type="EC" id="1.1.1.135" evidence="4"/>
<evidence type="ECO:0000313" key="4">
    <source>
        <dbReference type="EMBL" id="CAG4885514.1"/>
    </source>
</evidence>
<dbReference type="Gene3D" id="3.40.50.720">
    <property type="entry name" value="NAD(P)-binding Rossmann-like Domain"/>
    <property type="match status" value="1"/>
</dbReference>
<keyword evidence="5" id="KW-1185">Reference proteome</keyword>
<dbReference type="Proteomes" id="UP000789752">
    <property type="component" value="Unassembled WGS sequence"/>
</dbReference>
<name>A0ABM8TX32_9BURK</name>
<dbReference type="InterPro" id="IPR001509">
    <property type="entry name" value="Epimerase_deHydtase"/>
</dbReference>
<dbReference type="SUPFAM" id="SSF51735">
    <property type="entry name" value="NAD(P)-binding Rossmann-fold domains"/>
    <property type="match status" value="1"/>
</dbReference>
<dbReference type="GO" id="GO:0047916">
    <property type="term" value="F:GDP-6-deoxy-D-talose 4-dehydrogenase activity"/>
    <property type="evidence" value="ECO:0007669"/>
    <property type="project" value="UniProtKB-EC"/>
</dbReference>
<evidence type="ECO:0000256" key="2">
    <source>
        <dbReference type="ARBA" id="ARBA00007637"/>
    </source>
</evidence>
<sequence>MVFRTEPSVPLAFVTGARGFTGAYVRAELVGAGYEVIGTLVEPAGPGERTLDITSLAQCRNVIDEVRPTHIVHLAASSFVADDDALDMYRVNVLGTLNLLQACADVGHRPKKILIASSANVYGNAAGVLEESFTPAPVNHYAASKVAMEHLVRTWFDRLPIVVTRPFNYTGCGQSERFLVPKIVSCFAERRPFIELGNLDVARDFSDVRAVARIYRELLEAEAVSEVVNVCSEHPYTLHEVVEIVRQASGHDLEVRVNPSFVRQNEVNVLVGSAAKLRRLVPNTLPIAFPETIKWMISNRTATTGANDGTPGASSPS</sequence>
<evidence type="ECO:0000259" key="3">
    <source>
        <dbReference type="Pfam" id="PF01370"/>
    </source>
</evidence>
<organism evidence="4 5">
    <name type="scientific">Paraburkholderia gardini</name>
    <dbReference type="NCBI Taxonomy" id="2823469"/>
    <lineage>
        <taxon>Bacteria</taxon>
        <taxon>Pseudomonadati</taxon>
        <taxon>Pseudomonadota</taxon>
        <taxon>Betaproteobacteria</taxon>
        <taxon>Burkholderiales</taxon>
        <taxon>Burkholderiaceae</taxon>
        <taxon>Paraburkholderia</taxon>
    </lineage>
</organism>
<dbReference type="EMBL" id="CAJQYY010000001">
    <property type="protein sequence ID" value="CAG4885514.1"/>
    <property type="molecule type" value="Genomic_DNA"/>
</dbReference>
<evidence type="ECO:0000256" key="1">
    <source>
        <dbReference type="ARBA" id="ARBA00005125"/>
    </source>
</evidence>
<comment type="pathway">
    <text evidence="1">Bacterial outer membrane biogenesis; LPS O-antigen biosynthesis.</text>
</comment>
<dbReference type="PANTHER" id="PTHR43000">
    <property type="entry name" value="DTDP-D-GLUCOSE 4,6-DEHYDRATASE-RELATED"/>
    <property type="match status" value="1"/>
</dbReference>
<proteinExistence type="inferred from homology"/>
<reference evidence="4 5" key="1">
    <citation type="submission" date="2021-04" db="EMBL/GenBank/DDBJ databases">
        <authorList>
            <person name="Vanwijnsberghe S."/>
        </authorList>
    </citation>
    <scope>NUCLEOTIDE SEQUENCE [LARGE SCALE GENOMIC DNA]</scope>
    <source>
        <strain evidence="4 5">LMG 32171</strain>
    </source>
</reference>
<dbReference type="InterPro" id="IPR036291">
    <property type="entry name" value="NAD(P)-bd_dom_sf"/>
</dbReference>